<evidence type="ECO:0000259" key="3">
    <source>
        <dbReference type="PROSITE" id="PS50004"/>
    </source>
</evidence>
<feature type="domain" description="C2" evidence="3">
    <location>
        <begin position="133"/>
        <end position="261"/>
    </location>
</feature>
<keyword evidence="2" id="KW-0677">Repeat</keyword>
<dbReference type="SMART" id="SM00239">
    <property type="entry name" value="C2"/>
    <property type="match status" value="2"/>
</dbReference>
<dbReference type="Gene3D" id="3.40.50.410">
    <property type="entry name" value="von Willebrand factor, type A domain"/>
    <property type="match status" value="1"/>
</dbReference>
<dbReference type="PANTHER" id="PTHR10857:SF106">
    <property type="entry name" value="C2 DOMAIN-CONTAINING PROTEIN"/>
    <property type="match status" value="1"/>
</dbReference>
<dbReference type="InterPro" id="IPR036465">
    <property type="entry name" value="vWFA_dom_sf"/>
</dbReference>
<dbReference type="PANTHER" id="PTHR10857">
    <property type="entry name" value="COPINE"/>
    <property type="match status" value="1"/>
</dbReference>
<gene>
    <name evidence="5" type="ORF">HJC23_004068</name>
</gene>
<proteinExistence type="inferred from homology"/>
<dbReference type="SMART" id="SM00327">
    <property type="entry name" value="VWA"/>
    <property type="match status" value="1"/>
</dbReference>
<evidence type="ECO:0000313" key="6">
    <source>
        <dbReference type="Proteomes" id="UP001516023"/>
    </source>
</evidence>
<feature type="domain" description="VWFA" evidence="4">
    <location>
        <begin position="337"/>
        <end position="547"/>
    </location>
</feature>
<reference evidence="5 6" key="1">
    <citation type="journal article" date="2020" name="G3 (Bethesda)">
        <title>Improved Reference Genome for Cyclotella cryptica CCMP332, a Model for Cell Wall Morphogenesis, Salinity Adaptation, and Lipid Production in Diatoms (Bacillariophyta).</title>
        <authorList>
            <person name="Roberts W.R."/>
            <person name="Downey K.M."/>
            <person name="Ruck E.C."/>
            <person name="Traller J.C."/>
            <person name="Alverson A.J."/>
        </authorList>
    </citation>
    <scope>NUCLEOTIDE SEQUENCE [LARGE SCALE GENOMIC DNA]</scope>
    <source>
        <strain evidence="5 6">CCMP332</strain>
    </source>
</reference>
<dbReference type="Proteomes" id="UP001516023">
    <property type="component" value="Unassembled WGS sequence"/>
</dbReference>
<dbReference type="InterPro" id="IPR035892">
    <property type="entry name" value="C2_domain_sf"/>
</dbReference>
<dbReference type="InterPro" id="IPR045052">
    <property type="entry name" value="Copine"/>
</dbReference>
<dbReference type="PROSITE" id="PS50234">
    <property type="entry name" value="VWFA"/>
    <property type="match status" value="1"/>
</dbReference>
<evidence type="ECO:0000256" key="2">
    <source>
        <dbReference type="ARBA" id="ARBA00022737"/>
    </source>
</evidence>
<dbReference type="EMBL" id="JABMIG020000164">
    <property type="protein sequence ID" value="KAL3787997.1"/>
    <property type="molecule type" value="Genomic_DNA"/>
</dbReference>
<dbReference type="SUPFAM" id="SSF49562">
    <property type="entry name" value="C2 domain (Calcium/lipid-binding domain, CaLB)"/>
    <property type="match status" value="2"/>
</dbReference>
<accession>A0ABD3PJT8</accession>
<organism evidence="5 6">
    <name type="scientific">Cyclotella cryptica</name>
    <dbReference type="NCBI Taxonomy" id="29204"/>
    <lineage>
        <taxon>Eukaryota</taxon>
        <taxon>Sar</taxon>
        <taxon>Stramenopiles</taxon>
        <taxon>Ochrophyta</taxon>
        <taxon>Bacillariophyta</taxon>
        <taxon>Coscinodiscophyceae</taxon>
        <taxon>Thalassiosirophycidae</taxon>
        <taxon>Stephanodiscales</taxon>
        <taxon>Stephanodiscaceae</taxon>
        <taxon>Cyclotella</taxon>
    </lineage>
</organism>
<comment type="caution">
    <text evidence="5">The sequence shown here is derived from an EMBL/GenBank/DDBJ whole genome shotgun (WGS) entry which is preliminary data.</text>
</comment>
<name>A0ABD3PJT8_9STRA</name>
<dbReference type="InterPro" id="IPR010734">
    <property type="entry name" value="Copine_C"/>
</dbReference>
<evidence type="ECO:0008006" key="7">
    <source>
        <dbReference type="Google" id="ProtNLM"/>
    </source>
</evidence>
<dbReference type="InterPro" id="IPR000008">
    <property type="entry name" value="C2_dom"/>
</dbReference>
<dbReference type="PROSITE" id="PS50004">
    <property type="entry name" value="C2"/>
    <property type="match status" value="2"/>
</dbReference>
<sequence length="687" mass="74161">MTSEKLQLTLHASGLKNVAGAFKGTSDPFAIVTLLGSGPGEKPRVLGKTEVTTRCLKCFPIFCHASLVIKNSLSPKWTTSFLFDYEFGKETHINVSIVDEVRKKTDKPMGSAVFEIGDILGSRGSTKAQKLKRGGTLYARLQKPPAVSAGNLALSLRGIKLKNVEGLFKKSDPFYELRRTYDGPSGGTWTAVYRSKQVKDNLDPKWEPATVDVNALCDGDVTRRVQVAIFDWEKDGKHQSMGSFETTVEELLKAAEQKSTFTPKKGSKSFGTIVVDQCKITGVESPNTAAVQSAAADPSVVPVPVPVAQLGNMSLSGAGSGQKPSFVDYVTGNCDLGLCVAIDFTGSNGDPRKPGTLHHISHDGRSLNGYEKAIIAVGGILSKYDTDQRFPVWGFGAKYDGVVRHCFQVGKTKEVHGVNGILEAYRGVFKTHLTMSGPTVFTEVIELAAAQAISRQQLKPLSYTILLLLTDGAVSDVEATKRALQSIADAPLSIVIVGIGNADFSAMQFLDDFETRNGFNRDIVQFVEFRHHEFDKMSLTRATLDEIPNQLVQFFHTRGIMPQPDTNFSTSKIIVGDVNPNEEEIDLSMDYNSEEEVVLNGEQSAAYIDTHSYSAGMSVIPPPTVSAAAPVRASAVPVQQPFTFQVQCPPGVTAGMQLQVQHPQTGQMLVVAVPQGVPPGGVFTVSA</sequence>
<comment type="similarity">
    <text evidence="1">Belongs to the copine family.</text>
</comment>
<dbReference type="InterPro" id="IPR037768">
    <property type="entry name" value="C2B_Copine"/>
</dbReference>
<keyword evidence="6" id="KW-1185">Reference proteome</keyword>
<dbReference type="Gene3D" id="2.60.40.150">
    <property type="entry name" value="C2 domain"/>
    <property type="match status" value="2"/>
</dbReference>
<evidence type="ECO:0000259" key="4">
    <source>
        <dbReference type="PROSITE" id="PS50234"/>
    </source>
</evidence>
<evidence type="ECO:0000313" key="5">
    <source>
        <dbReference type="EMBL" id="KAL3787997.1"/>
    </source>
</evidence>
<dbReference type="InterPro" id="IPR002035">
    <property type="entry name" value="VWF_A"/>
</dbReference>
<protein>
    <recommendedName>
        <fullName evidence="7">C2 domain-containing protein</fullName>
    </recommendedName>
</protein>
<dbReference type="Pfam" id="PF07002">
    <property type="entry name" value="Copine"/>
    <property type="match status" value="1"/>
</dbReference>
<dbReference type="CDD" id="cd04047">
    <property type="entry name" value="C2B_Copine"/>
    <property type="match status" value="1"/>
</dbReference>
<dbReference type="Pfam" id="PF00168">
    <property type="entry name" value="C2"/>
    <property type="match status" value="2"/>
</dbReference>
<dbReference type="AlphaFoldDB" id="A0ABD3PJT8"/>
<dbReference type="SUPFAM" id="SSF53300">
    <property type="entry name" value="vWA-like"/>
    <property type="match status" value="1"/>
</dbReference>
<evidence type="ECO:0000256" key="1">
    <source>
        <dbReference type="ARBA" id="ARBA00009048"/>
    </source>
</evidence>
<feature type="domain" description="C2" evidence="3">
    <location>
        <begin position="1"/>
        <end position="129"/>
    </location>
</feature>